<sequence>MSGLTYVNGSCHCGLNVFRVGFLTSLLPLSIDLCHCSICRHTSGQLAFAHAPISGSPLARPSTPAEGDPNVPPFDLVGMTGYQSSPNVTRYFCKACSAHLFRALNDNEVDGGKKWAVAAGALETTNGILNVSRHTWVSDTLDGGIADHLRRIEGVGALPRYKEGPGSPGVPLGWDVVEAKQGDIPLLKAFCHCRALRFAISRPTDKSVLSEIGASSYPDLMYAYVSTDPSKIQNPHGDPWWLAPHDSPTKTKYLAGHCTCTTCRLTSGSEVQSWTFVPLINILVPSPTAPSEADEWVPLCLLKDEERPKGLTQYNSSPGRFRESCSTCGATAFWWRKGVPDLIDFSVGFLDERIAGTRAEAWLDWWTGRVSFEEEALSHDIASGLEEGLKEYANKA</sequence>
<dbReference type="SUPFAM" id="SSF51316">
    <property type="entry name" value="Mss4-like"/>
    <property type="match status" value="2"/>
</dbReference>
<evidence type="ECO:0000256" key="2">
    <source>
        <dbReference type="ARBA" id="ARBA00022723"/>
    </source>
</evidence>
<proteinExistence type="inferred from homology"/>
<evidence type="ECO:0000259" key="5">
    <source>
        <dbReference type="PROSITE" id="PS51891"/>
    </source>
</evidence>
<evidence type="ECO:0000256" key="1">
    <source>
        <dbReference type="ARBA" id="ARBA00005495"/>
    </source>
</evidence>
<comment type="caution">
    <text evidence="6">The sequence shown here is derived from an EMBL/GenBank/DDBJ whole genome shotgun (WGS) entry which is preliminary data.</text>
</comment>
<dbReference type="EMBL" id="CACVBS010000041">
    <property type="protein sequence ID" value="CAA7263868.1"/>
    <property type="molecule type" value="Genomic_DNA"/>
</dbReference>
<evidence type="ECO:0000313" key="7">
    <source>
        <dbReference type="Proteomes" id="UP000467700"/>
    </source>
</evidence>
<comment type="similarity">
    <text evidence="1">Belongs to the Gfa family.</text>
</comment>
<gene>
    <name evidence="6" type="ORF">AAE3_LOCUS6076</name>
</gene>
<dbReference type="Pfam" id="PF04828">
    <property type="entry name" value="GFA"/>
    <property type="match status" value="1"/>
</dbReference>
<dbReference type="PROSITE" id="PS51891">
    <property type="entry name" value="CENP_V_GFA"/>
    <property type="match status" value="1"/>
</dbReference>
<keyword evidence="2" id="KW-0479">Metal-binding</keyword>
<reference evidence="6 7" key="1">
    <citation type="submission" date="2020-01" db="EMBL/GenBank/DDBJ databases">
        <authorList>
            <person name="Gupta K D."/>
        </authorList>
    </citation>
    <scope>NUCLEOTIDE SEQUENCE [LARGE SCALE GENOMIC DNA]</scope>
</reference>
<dbReference type="Proteomes" id="UP000467700">
    <property type="component" value="Unassembled WGS sequence"/>
</dbReference>
<dbReference type="PANTHER" id="PTHR33337:SF40">
    <property type="entry name" value="CENP-V_GFA DOMAIN-CONTAINING PROTEIN-RELATED"/>
    <property type="match status" value="1"/>
</dbReference>
<accession>A0A8S0X143</accession>
<evidence type="ECO:0000256" key="4">
    <source>
        <dbReference type="ARBA" id="ARBA00023239"/>
    </source>
</evidence>
<dbReference type="InterPro" id="IPR011057">
    <property type="entry name" value="Mss4-like_sf"/>
</dbReference>
<dbReference type="GO" id="GO:0046872">
    <property type="term" value="F:metal ion binding"/>
    <property type="evidence" value="ECO:0007669"/>
    <property type="project" value="UniProtKB-KW"/>
</dbReference>
<dbReference type="PANTHER" id="PTHR33337">
    <property type="entry name" value="GFA DOMAIN-CONTAINING PROTEIN"/>
    <property type="match status" value="1"/>
</dbReference>
<feature type="domain" description="CENP-V/GFA" evidence="5">
    <location>
        <begin position="7"/>
        <end position="137"/>
    </location>
</feature>
<keyword evidence="3" id="KW-0862">Zinc</keyword>
<dbReference type="Gene3D" id="3.90.1590.10">
    <property type="entry name" value="glutathione-dependent formaldehyde- activating enzyme (gfa)"/>
    <property type="match status" value="2"/>
</dbReference>
<keyword evidence="4" id="KW-0456">Lyase</keyword>
<dbReference type="GO" id="GO:0016846">
    <property type="term" value="F:carbon-sulfur lyase activity"/>
    <property type="evidence" value="ECO:0007669"/>
    <property type="project" value="InterPro"/>
</dbReference>
<dbReference type="AlphaFoldDB" id="A0A8S0X143"/>
<dbReference type="InterPro" id="IPR006913">
    <property type="entry name" value="CENP-V/GFA"/>
</dbReference>
<organism evidence="6 7">
    <name type="scientific">Cyclocybe aegerita</name>
    <name type="common">Black poplar mushroom</name>
    <name type="synonym">Agrocybe aegerita</name>
    <dbReference type="NCBI Taxonomy" id="1973307"/>
    <lineage>
        <taxon>Eukaryota</taxon>
        <taxon>Fungi</taxon>
        <taxon>Dikarya</taxon>
        <taxon>Basidiomycota</taxon>
        <taxon>Agaricomycotina</taxon>
        <taxon>Agaricomycetes</taxon>
        <taxon>Agaricomycetidae</taxon>
        <taxon>Agaricales</taxon>
        <taxon>Agaricineae</taxon>
        <taxon>Bolbitiaceae</taxon>
        <taxon>Cyclocybe</taxon>
    </lineage>
</organism>
<keyword evidence="7" id="KW-1185">Reference proteome</keyword>
<protein>
    <recommendedName>
        <fullName evidence="5">CENP-V/GFA domain-containing protein</fullName>
    </recommendedName>
</protein>
<evidence type="ECO:0000256" key="3">
    <source>
        <dbReference type="ARBA" id="ARBA00022833"/>
    </source>
</evidence>
<evidence type="ECO:0000313" key="6">
    <source>
        <dbReference type="EMBL" id="CAA7263868.1"/>
    </source>
</evidence>
<name>A0A8S0X143_CYCAE</name>
<dbReference type="OrthoDB" id="5422068at2759"/>